<evidence type="ECO:0000313" key="1">
    <source>
        <dbReference type="EMBL" id="GAL91577.1"/>
    </source>
</evidence>
<comment type="caution">
    <text evidence="1">The sequence shown here is derived from an EMBL/GenBank/DDBJ whole genome shotgun (WGS) entry which is preliminary data.</text>
</comment>
<gene>
    <name evidence="1" type="ORF">N44_02290</name>
</gene>
<name>A0A0A1VP77_MICAE</name>
<dbReference type="Proteomes" id="UP000030321">
    <property type="component" value="Unassembled WGS sequence"/>
</dbReference>
<dbReference type="AlphaFoldDB" id="A0A0A1VP77"/>
<reference evidence="2" key="1">
    <citation type="journal article" date="2015" name="Genome">
        <title>Whole Genome Sequence of the Non-Microcystin-Producing Microcystis aeruginosa Strain NIES-44.</title>
        <authorList>
            <person name="Okano K."/>
            <person name="Miyata N."/>
            <person name="Ozaki Y."/>
        </authorList>
    </citation>
    <scope>NUCLEOTIDE SEQUENCE [LARGE SCALE GENOMIC DNA]</scope>
    <source>
        <strain evidence="2">NIES-44</strain>
    </source>
</reference>
<protein>
    <submittedName>
        <fullName evidence="1">Uncharacterized protein</fullName>
    </submittedName>
</protein>
<dbReference type="EMBL" id="BBPA01000005">
    <property type="protein sequence ID" value="GAL91577.1"/>
    <property type="molecule type" value="Genomic_DNA"/>
</dbReference>
<accession>A0A0A1VP77</accession>
<sequence>MPDGGDDSSDGELGARKTAVGSGFCCLLNIYDPSDEMT</sequence>
<proteinExistence type="predicted"/>
<evidence type="ECO:0000313" key="2">
    <source>
        <dbReference type="Proteomes" id="UP000030321"/>
    </source>
</evidence>
<organism evidence="1 2">
    <name type="scientific">Microcystis aeruginosa NIES-44</name>
    <dbReference type="NCBI Taxonomy" id="449439"/>
    <lineage>
        <taxon>Bacteria</taxon>
        <taxon>Bacillati</taxon>
        <taxon>Cyanobacteriota</taxon>
        <taxon>Cyanophyceae</taxon>
        <taxon>Oscillatoriophycideae</taxon>
        <taxon>Chroococcales</taxon>
        <taxon>Microcystaceae</taxon>
        <taxon>Microcystis</taxon>
    </lineage>
</organism>